<proteinExistence type="predicted"/>
<evidence type="ECO:0000259" key="2">
    <source>
        <dbReference type="Pfam" id="PF20620"/>
    </source>
</evidence>
<evidence type="ECO:0000313" key="5">
    <source>
        <dbReference type="Proteomes" id="UP001165069"/>
    </source>
</evidence>
<dbReference type="InterPro" id="IPR049046">
    <property type="entry name" value="Beta-AFase-like_GH127_middle"/>
</dbReference>
<dbReference type="Pfam" id="PF07944">
    <property type="entry name" value="Beta-AFase-like_GH127_cat"/>
    <property type="match status" value="1"/>
</dbReference>
<dbReference type="RefSeq" id="WP_285569262.1">
    <property type="nucleotide sequence ID" value="NZ_BSDE01000001.1"/>
</dbReference>
<dbReference type="Proteomes" id="UP001165069">
    <property type="component" value="Unassembled WGS sequence"/>
</dbReference>
<evidence type="ECO:0008006" key="6">
    <source>
        <dbReference type="Google" id="ProtNLM"/>
    </source>
</evidence>
<accession>A0ABQ5QAA3</accession>
<name>A0ABQ5QAA3_9BACT</name>
<keyword evidence="5" id="KW-1185">Reference proteome</keyword>
<organism evidence="4 5">
    <name type="scientific">Geothrix limicola</name>
    <dbReference type="NCBI Taxonomy" id="2927978"/>
    <lineage>
        <taxon>Bacteria</taxon>
        <taxon>Pseudomonadati</taxon>
        <taxon>Acidobacteriota</taxon>
        <taxon>Holophagae</taxon>
        <taxon>Holophagales</taxon>
        <taxon>Holophagaceae</taxon>
        <taxon>Geothrix</taxon>
    </lineage>
</organism>
<dbReference type="PANTHER" id="PTHR31151">
    <property type="entry name" value="PROLINE-TRNA LIGASE (DUF1680)"/>
    <property type="match status" value="1"/>
</dbReference>
<feature type="domain" description="Non-reducing end beta-L-arabinofuranosidase-like GH127 middle" evidence="3">
    <location>
        <begin position="429"/>
        <end position="522"/>
    </location>
</feature>
<dbReference type="InterPro" id="IPR012878">
    <property type="entry name" value="Beta-AFase-like_GH127_cat"/>
</dbReference>
<sequence>MKAIFPIFLVTLLASAQGVHPIQPVIADVARPLPLQDVRLTGGPLKHAQDLDAAYLLRLEPDRMLANFRKRAGMQPKAQPYGGWDGDGKNLSGHILGHYLSAVSLMSSATGDPRFKARVDTILSELKVVQDKQGDGYLGALEQGKERFQEVARGDIRSGGFDLNGLWSPWYVQHKIFAGLRDAYRCTGNPLALAIEIEFAGWAERTLAGLNEAQLQKMLNTEFGAMNEVLADLYADTGDRRWLDLSYKFEHKAVLDPLKRHQDKLSGLHGNTQVPKLMGNLARYAYTGDPGDGYAASFFWDRVVQHHTFATGGHGKNEYFFDADRMSDSVDGRTAETCNVYNMIKMARKLFALRPDPYYAEFHERALFNHILASMDPQDGRTCYMVPVGRGVQHEYQDMEESFTCCVGSGMESHALHAFGIYYEAGDRLWVNLYAPSTATWAAAGLSLATTTDLPIGDEASLAFTLKKPKTFTLNLRRPAWAHEGFQVQVNGQAVASLAKAGDYVEITRTWKTGDVVHLVLPKTLRLEPLPDNPRRAAILWGPLVLAGNLGPEEDFETWKEGSVPVLVAAERPLDQWLKPVAGKPGHFRTEGAGNPHEVDLVPFFQLHRRSYAVYFDLFTPKEWQARSAEYAQAMERQRKLQLATVAYAQPGEMQPERDFNFKGEGLILDEMRRIQGRPFRHSKQWFSFDMPVDAAHPAAVVLTYFQDEWRKRTFTIQVDGQKIADEVIDRGGVPHFFDREYAIPPALVQGKKTVTVRIEAAKDSETPAIFGVRTIRSDSQR</sequence>
<evidence type="ECO:0000259" key="1">
    <source>
        <dbReference type="Pfam" id="PF07944"/>
    </source>
</evidence>
<gene>
    <name evidence="4" type="ORF">GETHLI_02560</name>
</gene>
<feature type="domain" description="Non-reducing end beta-L-arabinofuranosidase-like GH127 catalytic" evidence="1">
    <location>
        <begin position="37"/>
        <end position="415"/>
    </location>
</feature>
<feature type="domain" description="Glycoside hydrolase GH146 substrate-binding" evidence="2">
    <location>
        <begin position="641"/>
        <end position="775"/>
    </location>
</feature>
<dbReference type="EMBL" id="BSDE01000001">
    <property type="protein sequence ID" value="GLH71754.1"/>
    <property type="molecule type" value="Genomic_DNA"/>
</dbReference>
<protein>
    <recommendedName>
        <fullName evidence="6">Glycosyl hydrolase</fullName>
    </recommendedName>
</protein>
<dbReference type="Pfam" id="PF20620">
    <property type="entry name" value="DUF6805"/>
    <property type="match status" value="1"/>
</dbReference>
<evidence type="ECO:0000313" key="4">
    <source>
        <dbReference type="EMBL" id="GLH71754.1"/>
    </source>
</evidence>
<dbReference type="SUPFAM" id="SSF48208">
    <property type="entry name" value="Six-hairpin glycosidases"/>
    <property type="match status" value="1"/>
</dbReference>
<dbReference type="Pfam" id="PF20736">
    <property type="entry name" value="Glyco_hydro127M"/>
    <property type="match status" value="1"/>
</dbReference>
<dbReference type="PANTHER" id="PTHR31151:SF0">
    <property type="entry name" value="PROLINE-TRNA LIGASE (DUF1680)"/>
    <property type="match status" value="1"/>
</dbReference>
<dbReference type="InterPro" id="IPR046544">
    <property type="entry name" value="GH146_SB_dom"/>
</dbReference>
<dbReference type="InterPro" id="IPR008928">
    <property type="entry name" value="6-hairpin_glycosidase_sf"/>
</dbReference>
<reference evidence="4 5" key="1">
    <citation type="journal article" date="2023" name="Antonie Van Leeuwenhoek">
        <title>Mesoterricola silvestris gen. nov., sp. nov., Mesoterricola sediminis sp. nov., Geothrix oryzae sp. nov., Geothrix edaphica sp. nov., Geothrix rubra sp. nov., and Geothrix limicola sp. nov., six novel members of Acidobacteriota isolated from soils.</title>
        <authorList>
            <person name="Itoh H."/>
            <person name="Sugisawa Y."/>
            <person name="Mise K."/>
            <person name="Xu Z."/>
            <person name="Kuniyasu M."/>
            <person name="Ushijima N."/>
            <person name="Kawano K."/>
            <person name="Kobayashi E."/>
            <person name="Shiratori Y."/>
            <person name="Masuda Y."/>
            <person name="Senoo K."/>
        </authorList>
    </citation>
    <scope>NUCLEOTIDE SEQUENCE [LARGE SCALE GENOMIC DNA]</scope>
    <source>
        <strain evidence="4 5">Red804</strain>
    </source>
</reference>
<comment type="caution">
    <text evidence="4">The sequence shown here is derived from an EMBL/GenBank/DDBJ whole genome shotgun (WGS) entry which is preliminary data.</text>
</comment>
<evidence type="ECO:0000259" key="3">
    <source>
        <dbReference type="Pfam" id="PF20736"/>
    </source>
</evidence>